<evidence type="ECO:0000313" key="2">
    <source>
        <dbReference type="EMBL" id="CTQ74192.1"/>
    </source>
</evidence>
<evidence type="ECO:0000313" key="3">
    <source>
        <dbReference type="Proteomes" id="UP000053235"/>
    </source>
</evidence>
<name>A0A0M7AIC3_9HYPH</name>
<evidence type="ECO:0000259" key="1">
    <source>
        <dbReference type="PROSITE" id="PS51186"/>
    </source>
</evidence>
<dbReference type="InterPro" id="IPR051531">
    <property type="entry name" value="N-acetyltransferase"/>
</dbReference>
<organism evidence="2 3">
    <name type="scientific">Roseibium alexandrii</name>
    <dbReference type="NCBI Taxonomy" id="388408"/>
    <lineage>
        <taxon>Bacteria</taxon>
        <taxon>Pseudomonadati</taxon>
        <taxon>Pseudomonadota</taxon>
        <taxon>Alphaproteobacteria</taxon>
        <taxon>Hyphomicrobiales</taxon>
        <taxon>Stappiaceae</taxon>
        <taxon>Roseibium</taxon>
    </lineage>
</organism>
<dbReference type="AlphaFoldDB" id="A0A0M7AIC3"/>
<accession>A0A0M7AIC3</accession>
<dbReference type="PROSITE" id="PS51186">
    <property type="entry name" value="GNAT"/>
    <property type="match status" value="1"/>
</dbReference>
<dbReference type="Proteomes" id="UP000053235">
    <property type="component" value="Unassembled WGS sequence"/>
</dbReference>
<dbReference type="Pfam" id="PF13302">
    <property type="entry name" value="Acetyltransf_3"/>
    <property type="match status" value="1"/>
</dbReference>
<dbReference type="InterPro" id="IPR000182">
    <property type="entry name" value="GNAT_dom"/>
</dbReference>
<dbReference type="RefSeq" id="WP_055673105.1">
    <property type="nucleotide sequence ID" value="NZ_CXWD01000016.1"/>
</dbReference>
<dbReference type="InterPro" id="IPR016181">
    <property type="entry name" value="Acyl_CoA_acyltransferase"/>
</dbReference>
<proteinExistence type="predicted"/>
<dbReference type="SUPFAM" id="SSF55729">
    <property type="entry name" value="Acyl-CoA N-acyltransferases (Nat)"/>
    <property type="match status" value="1"/>
</dbReference>
<protein>
    <submittedName>
        <fullName evidence="2">Ribosomal-protein-S5-alanine N-acetyltransferase</fullName>
    </submittedName>
</protein>
<dbReference type="STRING" id="388408.LAX5112_03791"/>
<dbReference type="EMBL" id="CXWD01000016">
    <property type="protein sequence ID" value="CTQ74192.1"/>
    <property type="molecule type" value="Genomic_DNA"/>
</dbReference>
<sequence length="178" mass="19559">MLKPDGMPQSPRLRFRLPKLSDAAFYQSLMSDPDYIRFIADRGITSIEAARAYIDEKVLPGFEENEGVGLWIIAEKDSDDPVGLCGLVVRDGLDMPDLGYAFHKDHRGKGYAQEAAKAIIAFARSELGLSQLCAITHPENARSSALLMKIGFQPNGQKSLPKIEGIADYFVADLQSLS</sequence>
<dbReference type="OrthoDB" id="6293260at2"/>
<gene>
    <name evidence="2" type="ORF">LAX5112_03791</name>
</gene>
<dbReference type="PANTHER" id="PTHR43792">
    <property type="entry name" value="GNAT FAMILY, PUTATIVE (AFU_ORTHOLOGUE AFUA_3G00765)-RELATED-RELATED"/>
    <property type="match status" value="1"/>
</dbReference>
<dbReference type="CDD" id="cd04301">
    <property type="entry name" value="NAT_SF"/>
    <property type="match status" value="1"/>
</dbReference>
<feature type="domain" description="N-acetyltransferase" evidence="1">
    <location>
        <begin position="13"/>
        <end position="175"/>
    </location>
</feature>
<reference evidence="3" key="1">
    <citation type="submission" date="2015-07" db="EMBL/GenBank/DDBJ databases">
        <authorList>
            <person name="Rodrigo-Torres Lidia"/>
            <person name="Arahal R.David."/>
        </authorList>
    </citation>
    <scope>NUCLEOTIDE SEQUENCE [LARGE SCALE GENOMIC DNA]</scope>
    <source>
        <strain evidence="3">CECT 5112</strain>
    </source>
</reference>
<dbReference type="GO" id="GO:0016747">
    <property type="term" value="F:acyltransferase activity, transferring groups other than amino-acyl groups"/>
    <property type="evidence" value="ECO:0007669"/>
    <property type="project" value="InterPro"/>
</dbReference>
<keyword evidence="2" id="KW-0808">Transferase</keyword>
<keyword evidence="3" id="KW-1185">Reference proteome</keyword>
<dbReference type="Gene3D" id="3.40.630.30">
    <property type="match status" value="1"/>
</dbReference>
<dbReference type="PANTHER" id="PTHR43792:SF1">
    <property type="entry name" value="N-ACETYLTRANSFERASE DOMAIN-CONTAINING PROTEIN"/>
    <property type="match status" value="1"/>
</dbReference>